<proteinExistence type="predicted"/>
<evidence type="ECO:0000313" key="3">
    <source>
        <dbReference type="Proteomes" id="UP000022447"/>
    </source>
</evidence>
<dbReference type="SUPFAM" id="SSF52141">
    <property type="entry name" value="Uracil-DNA glycosylase-like"/>
    <property type="match status" value="1"/>
</dbReference>
<accession>X7EHZ2</accession>
<dbReference type="Pfam" id="PF03167">
    <property type="entry name" value="UDG"/>
    <property type="match status" value="1"/>
</dbReference>
<reference evidence="2 3" key="1">
    <citation type="submission" date="2014-01" db="EMBL/GenBank/DDBJ databases">
        <title>Roseivivax halodurans JCM 10272 Genome Sequencing.</title>
        <authorList>
            <person name="Lai Q."/>
            <person name="Li G."/>
            <person name="Shao Z."/>
        </authorList>
    </citation>
    <scope>NUCLEOTIDE SEQUENCE [LARGE SCALE GENOMIC DNA]</scope>
    <source>
        <strain evidence="2 3">JCM 10272</strain>
    </source>
</reference>
<dbReference type="PATRIC" id="fig|1449350.3.peg.1990"/>
<dbReference type="PANTHER" id="PTHR42160">
    <property type="entry name" value="URACIL-DNA GLYCOSYLASE SUPERFAMILY PROTEIN"/>
    <property type="match status" value="1"/>
</dbReference>
<dbReference type="STRING" id="1449350.OCH239_20810"/>
<dbReference type="CDD" id="cd10033">
    <property type="entry name" value="UDG_like"/>
    <property type="match status" value="1"/>
</dbReference>
<sequence>MEELKDEIRGCRICAERFAATKTRHAPRPCVWFSAGARVLVCGQAPGLRVHESGRPFDDRSGDRLRDWMGVDRETFYDTTRVAVLPTAFCFPGYDAKGSDLPPPKVCWETWHGDALQAIGPVQVRILIGGYAIRRHLGDTRRVSDVVADWRAQAPGTFVIPHPSWRNNAFLRRHPWFEGEVVPELQRAVGAALTRR</sequence>
<dbReference type="PANTHER" id="PTHR42160:SF1">
    <property type="entry name" value="URACIL-DNA GLYCOSYLASE SUPERFAMILY PROTEIN"/>
    <property type="match status" value="1"/>
</dbReference>
<name>X7EHZ2_9RHOB</name>
<feature type="domain" description="Uracil-DNA glycosylase-like" evidence="1">
    <location>
        <begin position="30"/>
        <end position="186"/>
    </location>
</feature>
<dbReference type="Gene3D" id="3.40.470.10">
    <property type="entry name" value="Uracil-DNA glycosylase-like domain"/>
    <property type="match status" value="1"/>
</dbReference>
<evidence type="ECO:0000313" key="2">
    <source>
        <dbReference type="EMBL" id="ETX14796.1"/>
    </source>
</evidence>
<dbReference type="SMART" id="SM00986">
    <property type="entry name" value="UDG"/>
    <property type="match status" value="1"/>
</dbReference>
<dbReference type="InterPro" id="IPR005122">
    <property type="entry name" value="Uracil-DNA_glycosylase-like"/>
</dbReference>
<dbReference type="eggNOG" id="COG1573">
    <property type="taxonomic scope" value="Bacteria"/>
</dbReference>
<dbReference type="SMART" id="SM00987">
    <property type="entry name" value="UreE_C"/>
    <property type="match status" value="1"/>
</dbReference>
<comment type="caution">
    <text evidence="2">The sequence shown here is derived from an EMBL/GenBank/DDBJ whole genome shotgun (WGS) entry which is preliminary data.</text>
</comment>
<dbReference type="AlphaFoldDB" id="X7EHZ2"/>
<keyword evidence="3" id="KW-1185">Reference proteome</keyword>
<gene>
    <name evidence="2" type="ORF">OCH239_20810</name>
</gene>
<dbReference type="Proteomes" id="UP000022447">
    <property type="component" value="Unassembled WGS sequence"/>
</dbReference>
<protein>
    <submittedName>
        <fullName evidence="2">Uracil-DNA glycosylase</fullName>
    </submittedName>
</protein>
<organism evidence="2 3">
    <name type="scientific">Roseivivax halodurans JCM 10272</name>
    <dbReference type="NCBI Taxonomy" id="1449350"/>
    <lineage>
        <taxon>Bacteria</taxon>
        <taxon>Pseudomonadati</taxon>
        <taxon>Pseudomonadota</taxon>
        <taxon>Alphaproteobacteria</taxon>
        <taxon>Rhodobacterales</taxon>
        <taxon>Roseobacteraceae</taxon>
        <taxon>Roseivivax</taxon>
    </lineage>
</organism>
<evidence type="ECO:0000259" key="1">
    <source>
        <dbReference type="SMART" id="SM00986"/>
    </source>
</evidence>
<dbReference type="InterPro" id="IPR047124">
    <property type="entry name" value="HI_0220.2"/>
</dbReference>
<dbReference type="InterPro" id="IPR036895">
    <property type="entry name" value="Uracil-DNA_glycosylase-like_sf"/>
</dbReference>
<dbReference type="EMBL" id="JALZ01000008">
    <property type="protein sequence ID" value="ETX14796.1"/>
    <property type="molecule type" value="Genomic_DNA"/>
</dbReference>